<name>A0ACC1SJK4_9HYPO</name>
<evidence type="ECO:0000313" key="2">
    <source>
        <dbReference type="Proteomes" id="UP001148629"/>
    </source>
</evidence>
<gene>
    <name evidence="1" type="ORF">NM208_g4833</name>
</gene>
<accession>A0ACC1SJK4</accession>
<proteinExistence type="predicted"/>
<sequence>MSLLATYATVLGEFVYDPNVAFWHMEKGEVPCFYCVQQLARDPHLGCIVEDSGNCCLICRHDRQKCGSMPRELWGAAQFFWNAAHGLVEEIEANFDDYTTLQLWRVNASLHDCCYYWRKVSKSLTNPLRQTSGGASMAAQVQTQELASSRELLSLLCLQQAGANLSLADMTQRVAAAAPAYVRDDGLATLLRDAIKHLDGCENSPRDGVPQEGRDLKIKDSLAFLQDRYDTALDNGHPGPICPVSFVGLPPRRRGPGDHNTAPGGCKRT</sequence>
<organism evidence="1 2">
    <name type="scientific">Fusarium decemcellulare</name>
    <dbReference type="NCBI Taxonomy" id="57161"/>
    <lineage>
        <taxon>Eukaryota</taxon>
        <taxon>Fungi</taxon>
        <taxon>Dikarya</taxon>
        <taxon>Ascomycota</taxon>
        <taxon>Pezizomycotina</taxon>
        <taxon>Sordariomycetes</taxon>
        <taxon>Hypocreomycetidae</taxon>
        <taxon>Hypocreales</taxon>
        <taxon>Nectriaceae</taxon>
        <taxon>Fusarium</taxon>
        <taxon>Fusarium decemcellulare species complex</taxon>
    </lineage>
</organism>
<dbReference type="EMBL" id="JANRMS010000380">
    <property type="protein sequence ID" value="KAJ3540933.1"/>
    <property type="molecule type" value="Genomic_DNA"/>
</dbReference>
<reference evidence="1" key="1">
    <citation type="submission" date="2022-08" db="EMBL/GenBank/DDBJ databases">
        <title>Genome Sequence of Fusarium decemcellulare.</title>
        <authorList>
            <person name="Buettner E."/>
        </authorList>
    </citation>
    <scope>NUCLEOTIDE SEQUENCE</scope>
    <source>
        <strain evidence="1">Babe19</strain>
    </source>
</reference>
<comment type="caution">
    <text evidence="1">The sequence shown here is derived from an EMBL/GenBank/DDBJ whole genome shotgun (WGS) entry which is preliminary data.</text>
</comment>
<evidence type="ECO:0000313" key="1">
    <source>
        <dbReference type="EMBL" id="KAJ3540933.1"/>
    </source>
</evidence>
<protein>
    <submittedName>
        <fullName evidence="1">Uncharacterized protein</fullName>
    </submittedName>
</protein>
<dbReference type="Proteomes" id="UP001148629">
    <property type="component" value="Unassembled WGS sequence"/>
</dbReference>
<keyword evidence="2" id="KW-1185">Reference proteome</keyword>